<keyword evidence="1" id="KW-0472">Membrane</keyword>
<proteinExistence type="predicted"/>
<sequence>MECNETNIGLLFTQQPPSKWLEIFALLFLLVLIPIVKSGIESFKEYEGKTKIAVVLFYSGFAGVFLLFASLCYPINQYEKQYSVALYYKTNNKELIVTSGKNKQEYKNSLSDFKAFEFTENSKTNDSKTKSYNYDLNIIRKDGLMIWLGNFSEKNWKSVQKLIEKVNLPLQQNLPILYQKSVATNKINYNKIKLKEDITSAICNENEDISSLEWELKVNPLMAKIGFGLLIIGWLFTVFQTLANNLNRNSFIFMYSVLLILTTGFGYYFLNTFGAKQHLFLTKSGYTSYTKSLFFGKTQANKGNWKDLKIVMINIGPDQNGGIVISETENYTNDLISILEKSFKNAVDGKYKYIRTENLSIHDQLLLADYFLEKKQQQKLINW</sequence>
<feature type="transmembrane region" description="Helical" evidence="1">
    <location>
        <begin position="20"/>
        <end position="40"/>
    </location>
</feature>
<dbReference type="Proteomes" id="UP000662618">
    <property type="component" value="Unassembled WGS sequence"/>
</dbReference>
<keyword evidence="3" id="KW-1185">Reference proteome</keyword>
<dbReference type="AlphaFoldDB" id="A0A9N8QR93"/>
<accession>A0A9N8QR93</accession>
<dbReference type="EMBL" id="CAJIMS010000001">
    <property type="protein sequence ID" value="CAD7798883.1"/>
    <property type="molecule type" value="Genomic_DNA"/>
</dbReference>
<evidence type="ECO:0000313" key="3">
    <source>
        <dbReference type="Proteomes" id="UP000662618"/>
    </source>
</evidence>
<keyword evidence="1" id="KW-0812">Transmembrane</keyword>
<evidence type="ECO:0000313" key="2">
    <source>
        <dbReference type="EMBL" id="CAD7798883.1"/>
    </source>
</evidence>
<keyword evidence="1" id="KW-1133">Transmembrane helix</keyword>
<feature type="transmembrane region" description="Helical" evidence="1">
    <location>
        <begin position="52"/>
        <end position="73"/>
    </location>
</feature>
<dbReference type="RefSeq" id="WP_162086938.1">
    <property type="nucleotide sequence ID" value="NZ_CAJIMS010000001.1"/>
</dbReference>
<feature type="transmembrane region" description="Helical" evidence="1">
    <location>
        <begin position="221"/>
        <end position="239"/>
    </location>
</feature>
<protein>
    <submittedName>
        <fullName evidence="2">Uncharacterized protein</fullName>
    </submittedName>
</protein>
<gene>
    <name evidence="2" type="ORF">CHRY9390_00402</name>
</gene>
<comment type="caution">
    <text evidence="2">The sequence shown here is derived from an EMBL/GenBank/DDBJ whole genome shotgun (WGS) entry which is preliminary data.</text>
</comment>
<name>A0A9N8QR93_9FLAO</name>
<feature type="transmembrane region" description="Helical" evidence="1">
    <location>
        <begin position="251"/>
        <end position="270"/>
    </location>
</feature>
<reference evidence="2" key="1">
    <citation type="submission" date="2020-12" db="EMBL/GenBank/DDBJ databases">
        <authorList>
            <person name="Rodrigo-Torres L."/>
            <person name="Arahal R. D."/>
            <person name="Lucena T."/>
        </authorList>
    </citation>
    <scope>NUCLEOTIDE SEQUENCE</scope>
    <source>
        <strain evidence="2">CECT 9390</strain>
    </source>
</reference>
<evidence type="ECO:0000256" key="1">
    <source>
        <dbReference type="SAM" id="Phobius"/>
    </source>
</evidence>
<organism evidence="2 3">
    <name type="scientific">Chryseobacterium aquaeductus</name>
    <dbReference type="NCBI Taxonomy" id="2675056"/>
    <lineage>
        <taxon>Bacteria</taxon>
        <taxon>Pseudomonadati</taxon>
        <taxon>Bacteroidota</taxon>
        <taxon>Flavobacteriia</taxon>
        <taxon>Flavobacteriales</taxon>
        <taxon>Weeksellaceae</taxon>
        <taxon>Chryseobacterium group</taxon>
        <taxon>Chryseobacterium</taxon>
    </lineage>
</organism>